<reference evidence="2 3" key="1">
    <citation type="submission" date="2023-11" db="EMBL/GenBank/DDBJ databases">
        <title>Halocaridina rubra genome assembly.</title>
        <authorList>
            <person name="Smith C."/>
        </authorList>
    </citation>
    <scope>NUCLEOTIDE SEQUENCE [LARGE SCALE GENOMIC DNA]</scope>
    <source>
        <strain evidence="2">EP-1</strain>
        <tissue evidence="2">Whole</tissue>
    </source>
</reference>
<sequence length="501" mass="56139">MEDVNHDYSHGSTKEDPRMMAFFDSLVQREVEGWTSNTDLSDDSVNLFGLEDDTETTHSSAVTSQSDDNNSDEGNHQNQESAENVGRGQTATDSSLQRLSDDQQIDDDDDDDDNKVSNGSDWIMHLIAKKRAQLRAAKLAKKKRKHLRRHRKKTQKYLHPYTTSGRYMYHPEGQRITEENQANGETQRLSNSMIDGLNVRRQSYRRYMAPYTIMVVDSEIDSDEGNINNLSDSDTETLTDRRVGSGSCNGTKRKRPLFCPDSDSSNDDKYNSPKLTRLDLSHSDTDVDSDNTHNTENGRFISEIIDSNASDSEVEISRNAPSSPNGENNHNNEYNSTQNSTYTNIINNPSISGPDLGLNNGSNLRELESELNLNCTDGDAVPISSISIDDNGSLLFDSRHHSLLSALEIQNNVESISISPTISNDATSSITKTDTVNGEENGILERSEKSTSENETVNDVESIENLNGTDNNRSNGKVSFSFKKRLHYCNLRNYRKHEEDL</sequence>
<accession>A0AAN8X7W5</accession>
<dbReference type="EMBL" id="JAXCGZ010006840">
    <property type="protein sequence ID" value="KAK7079501.1"/>
    <property type="molecule type" value="Genomic_DNA"/>
</dbReference>
<feature type="compositionally biased region" description="Polar residues" evidence="1">
    <location>
        <begin position="76"/>
        <end position="92"/>
    </location>
</feature>
<feature type="compositionally biased region" description="Acidic residues" evidence="1">
    <location>
        <begin position="103"/>
        <end position="113"/>
    </location>
</feature>
<organism evidence="2 3">
    <name type="scientific">Halocaridina rubra</name>
    <name type="common">Hawaiian red shrimp</name>
    <dbReference type="NCBI Taxonomy" id="373956"/>
    <lineage>
        <taxon>Eukaryota</taxon>
        <taxon>Metazoa</taxon>
        <taxon>Ecdysozoa</taxon>
        <taxon>Arthropoda</taxon>
        <taxon>Crustacea</taxon>
        <taxon>Multicrustacea</taxon>
        <taxon>Malacostraca</taxon>
        <taxon>Eumalacostraca</taxon>
        <taxon>Eucarida</taxon>
        <taxon>Decapoda</taxon>
        <taxon>Pleocyemata</taxon>
        <taxon>Caridea</taxon>
        <taxon>Atyoidea</taxon>
        <taxon>Atyidae</taxon>
        <taxon>Halocaridina</taxon>
    </lineage>
</organism>
<protein>
    <submittedName>
        <fullName evidence="2">Uncharacterized protein</fullName>
    </submittedName>
</protein>
<feature type="region of interest" description="Disordered" evidence="1">
    <location>
        <begin position="446"/>
        <end position="471"/>
    </location>
</feature>
<feature type="compositionally biased region" description="Low complexity" evidence="1">
    <location>
        <begin position="322"/>
        <end position="340"/>
    </location>
</feature>
<evidence type="ECO:0000313" key="3">
    <source>
        <dbReference type="Proteomes" id="UP001381693"/>
    </source>
</evidence>
<keyword evidence="3" id="KW-1185">Reference proteome</keyword>
<gene>
    <name evidence="2" type="ORF">SK128_006608</name>
</gene>
<feature type="region of interest" description="Disordered" evidence="1">
    <location>
        <begin position="222"/>
        <end position="343"/>
    </location>
</feature>
<feature type="compositionally biased region" description="Basic and acidic residues" evidence="1">
    <location>
        <begin position="266"/>
        <end position="293"/>
    </location>
</feature>
<proteinExistence type="predicted"/>
<evidence type="ECO:0000313" key="2">
    <source>
        <dbReference type="EMBL" id="KAK7079501.1"/>
    </source>
</evidence>
<feature type="region of interest" description="Disordered" evidence="1">
    <location>
        <begin position="53"/>
        <end position="118"/>
    </location>
</feature>
<dbReference type="Proteomes" id="UP001381693">
    <property type="component" value="Unassembled WGS sequence"/>
</dbReference>
<feature type="compositionally biased region" description="Polar residues" evidence="1">
    <location>
        <begin position="57"/>
        <end position="68"/>
    </location>
</feature>
<name>A0AAN8X7W5_HALRR</name>
<evidence type="ECO:0000256" key="1">
    <source>
        <dbReference type="SAM" id="MobiDB-lite"/>
    </source>
</evidence>
<dbReference type="AlphaFoldDB" id="A0AAN8X7W5"/>
<comment type="caution">
    <text evidence="2">The sequence shown here is derived from an EMBL/GenBank/DDBJ whole genome shotgun (WGS) entry which is preliminary data.</text>
</comment>